<keyword evidence="2" id="KW-1133">Transmembrane helix</keyword>
<evidence type="ECO:0000313" key="4">
    <source>
        <dbReference type="EMBL" id="CAG4895611.1"/>
    </source>
</evidence>
<reference evidence="4" key="1">
    <citation type="submission" date="2021-04" db="EMBL/GenBank/DDBJ databases">
        <authorList>
            <person name="Vanwijnsberghe S."/>
        </authorList>
    </citation>
    <scope>NUCLEOTIDE SEQUENCE</scope>
    <source>
        <strain evidence="4">LMG 31841</strain>
    </source>
</reference>
<proteinExistence type="predicted"/>
<dbReference type="RefSeq" id="WP_228876313.1">
    <property type="nucleotide sequence ID" value="NZ_CAJQYX010000001.1"/>
</dbReference>
<feature type="domain" description="Fatty acid desaturase" evidence="3">
    <location>
        <begin position="51"/>
        <end position="285"/>
    </location>
</feature>
<dbReference type="InterPro" id="IPR005804">
    <property type="entry name" value="FA_desaturase_dom"/>
</dbReference>
<organism evidence="4 5">
    <name type="scientific">Paraburkholderia saeva</name>
    <dbReference type="NCBI Taxonomy" id="2777537"/>
    <lineage>
        <taxon>Bacteria</taxon>
        <taxon>Pseudomonadati</taxon>
        <taxon>Pseudomonadota</taxon>
        <taxon>Betaproteobacteria</taxon>
        <taxon>Burkholderiales</taxon>
        <taxon>Burkholderiaceae</taxon>
        <taxon>Paraburkholderia</taxon>
    </lineage>
</organism>
<feature type="transmembrane region" description="Helical" evidence="2">
    <location>
        <begin position="202"/>
        <end position="221"/>
    </location>
</feature>
<name>A0A9N8RWE1_9BURK</name>
<feature type="transmembrane region" description="Helical" evidence="2">
    <location>
        <begin position="20"/>
        <end position="42"/>
    </location>
</feature>
<sequence>MATYLDDTQRRNLARLATTLTWRTEWPTWVLIATIYASWFGVATHVRALGVPVAALLLAFLGAWYMSLQHELMHGHPTRSRFFNGLLGFAPLAVWFPYGIYRDLHLQHHVDPHLTHPSFDPESYFVTHQTWQRTGALMRALLTVRNTFIGRLLLGPAFSIAATVVEAFRRMAGGDLRDVPAWLVHFIALAALTYWLDVSCGLPAWVFIGGVGYASLSIGSVRSFHEHRTSGTGEHRSVINEAAFFWRLLYLNNNYHAVHHDLPHVPWFALRSVYLARRADYHERNGGFVVQGYREWLGRHAIQPVAHVVHPFADGVPAHRSRANPSGVGPLRAVSNDKSARLAG</sequence>
<dbReference type="Proteomes" id="UP000789704">
    <property type="component" value="Unassembled WGS sequence"/>
</dbReference>
<evidence type="ECO:0000256" key="2">
    <source>
        <dbReference type="SAM" id="Phobius"/>
    </source>
</evidence>
<comment type="caution">
    <text evidence="4">The sequence shown here is derived from an EMBL/GenBank/DDBJ whole genome shotgun (WGS) entry which is preliminary data.</text>
</comment>
<dbReference type="EMBL" id="CAJQZC010000003">
    <property type="protein sequence ID" value="CAG4895611.1"/>
    <property type="molecule type" value="Genomic_DNA"/>
</dbReference>
<feature type="transmembrane region" description="Helical" evidence="2">
    <location>
        <begin position="148"/>
        <end position="167"/>
    </location>
</feature>
<feature type="transmembrane region" description="Helical" evidence="2">
    <location>
        <begin position="80"/>
        <end position="101"/>
    </location>
</feature>
<evidence type="ECO:0000313" key="5">
    <source>
        <dbReference type="Proteomes" id="UP000789704"/>
    </source>
</evidence>
<feature type="region of interest" description="Disordered" evidence="1">
    <location>
        <begin position="319"/>
        <end position="344"/>
    </location>
</feature>
<keyword evidence="5" id="KW-1185">Reference proteome</keyword>
<dbReference type="Pfam" id="PF00487">
    <property type="entry name" value="FA_desaturase"/>
    <property type="match status" value="1"/>
</dbReference>
<accession>A0A9N8RWE1</accession>
<feature type="transmembrane region" description="Helical" evidence="2">
    <location>
        <begin position="48"/>
        <end position="68"/>
    </location>
</feature>
<evidence type="ECO:0000259" key="3">
    <source>
        <dbReference type="Pfam" id="PF00487"/>
    </source>
</evidence>
<keyword evidence="2" id="KW-0472">Membrane</keyword>
<evidence type="ECO:0000256" key="1">
    <source>
        <dbReference type="SAM" id="MobiDB-lite"/>
    </source>
</evidence>
<dbReference type="AlphaFoldDB" id="A0A9N8RWE1"/>
<feature type="transmembrane region" description="Helical" evidence="2">
    <location>
        <begin position="179"/>
        <end position="196"/>
    </location>
</feature>
<keyword evidence="2" id="KW-0812">Transmembrane</keyword>
<dbReference type="GO" id="GO:0006629">
    <property type="term" value="P:lipid metabolic process"/>
    <property type="evidence" value="ECO:0007669"/>
    <property type="project" value="InterPro"/>
</dbReference>
<protein>
    <recommendedName>
        <fullName evidence="3">Fatty acid desaturase domain-containing protein</fullName>
    </recommendedName>
</protein>
<gene>
    <name evidence="4" type="ORF">LMG31841_02189</name>
</gene>